<keyword evidence="4" id="KW-0472">Membrane</keyword>
<evidence type="ECO:0000256" key="1">
    <source>
        <dbReference type="ARBA" id="ARBA00023122"/>
    </source>
</evidence>
<dbReference type="InterPro" id="IPR046342">
    <property type="entry name" value="CBS_dom_sf"/>
</dbReference>
<evidence type="ECO:0008006" key="8">
    <source>
        <dbReference type="Google" id="ProtNLM"/>
    </source>
</evidence>
<protein>
    <recommendedName>
        <fullName evidence="8">CBS domain-containing protein</fullName>
    </recommendedName>
</protein>
<feature type="compositionally biased region" description="Basic and acidic residues" evidence="3">
    <location>
        <begin position="128"/>
        <end position="138"/>
    </location>
</feature>
<feature type="domain" description="CBS" evidence="5">
    <location>
        <begin position="46"/>
        <end position="109"/>
    </location>
</feature>
<dbReference type="PROSITE" id="PS51371">
    <property type="entry name" value="CBS"/>
    <property type="match status" value="1"/>
</dbReference>
<evidence type="ECO:0000259" key="6">
    <source>
        <dbReference type="PROSITE" id="PS51745"/>
    </source>
</evidence>
<sequence length="291" mass="31910">MRELRVNSVVVMTGNMLLGILTSKDLVLRVVAQNLSSEETLVEKAMTANPDCATLETSILDALHSMQEGKFLHIPVVDKNGQIIACLDALQLTHAAISMVEGASGANDVANSMMQKFWDSALAMHPAEESDARSDESRMVASDSAEGKHIHPPHVNSSFCFKIEDKRGRMHRFSCVSESLDELVSAVAYRLGFDNEKSNINLLYDDDEGDRVLLTTDSDLNAAIEHAKSAGWKVLRLHMDESEMMREPTMSLVDPSTAQRRRPSLRFGIVAGAVAVAGVGVIVYLKKRSQL</sequence>
<accession>A0A0A9C533</accession>
<dbReference type="SUPFAM" id="SSF54631">
    <property type="entry name" value="CBS-domain pair"/>
    <property type="match status" value="1"/>
</dbReference>
<organism evidence="7">
    <name type="scientific">Arundo donax</name>
    <name type="common">Giant reed</name>
    <name type="synonym">Donax arundinaceus</name>
    <dbReference type="NCBI Taxonomy" id="35708"/>
    <lineage>
        <taxon>Eukaryota</taxon>
        <taxon>Viridiplantae</taxon>
        <taxon>Streptophyta</taxon>
        <taxon>Embryophyta</taxon>
        <taxon>Tracheophyta</taxon>
        <taxon>Spermatophyta</taxon>
        <taxon>Magnoliopsida</taxon>
        <taxon>Liliopsida</taxon>
        <taxon>Poales</taxon>
        <taxon>Poaceae</taxon>
        <taxon>PACMAD clade</taxon>
        <taxon>Arundinoideae</taxon>
        <taxon>Arundineae</taxon>
        <taxon>Arundo</taxon>
    </lineage>
</organism>
<dbReference type="SMART" id="SM00666">
    <property type="entry name" value="PB1"/>
    <property type="match status" value="1"/>
</dbReference>
<dbReference type="PANTHER" id="PTHR43080">
    <property type="entry name" value="CBS DOMAIN-CONTAINING PROTEIN CBSX3, MITOCHONDRIAL"/>
    <property type="match status" value="1"/>
</dbReference>
<keyword evidence="4" id="KW-1133">Transmembrane helix</keyword>
<dbReference type="InterPro" id="IPR051257">
    <property type="entry name" value="Diverse_CBS-Domain"/>
</dbReference>
<reference evidence="7" key="2">
    <citation type="journal article" date="2015" name="Data Brief">
        <title>Shoot transcriptome of the giant reed, Arundo donax.</title>
        <authorList>
            <person name="Barrero R.A."/>
            <person name="Guerrero F.D."/>
            <person name="Moolhuijzen P."/>
            <person name="Goolsby J.A."/>
            <person name="Tidwell J."/>
            <person name="Bellgard S.E."/>
            <person name="Bellgard M.I."/>
        </authorList>
    </citation>
    <scope>NUCLEOTIDE SEQUENCE</scope>
    <source>
        <tissue evidence="7">Shoot tissue taken approximately 20 cm above the soil surface</tissue>
    </source>
</reference>
<dbReference type="EMBL" id="GBRH01227234">
    <property type="protein sequence ID" value="JAD70661.1"/>
    <property type="molecule type" value="Transcribed_RNA"/>
</dbReference>
<feature type="transmembrane region" description="Helical" evidence="4">
    <location>
        <begin position="265"/>
        <end position="285"/>
    </location>
</feature>
<dbReference type="Pfam" id="PF00564">
    <property type="entry name" value="PB1"/>
    <property type="match status" value="1"/>
</dbReference>
<evidence type="ECO:0000313" key="7">
    <source>
        <dbReference type="EMBL" id="JAD70661.1"/>
    </source>
</evidence>
<dbReference type="InterPro" id="IPR000270">
    <property type="entry name" value="PB1_dom"/>
</dbReference>
<dbReference type="PANTHER" id="PTHR43080:SF2">
    <property type="entry name" value="CBS DOMAIN-CONTAINING PROTEIN"/>
    <property type="match status" value="1"/>
</dbReference>
<dbReference type="Pfam" id="PF00571">
    <property type="entry name" value="CBS"/>
    <property type="match status" value="1"/>
</dbReference>
<feature type="domain" description="PB1" evidence="6">
    <location>
        <begin position="156"/>
        <end position="242"/>
    </location>
</feature>
<feature type="region of interest" description="Disordered" evidence="3">
    <location>
        <begin position="128"/>
        <end position="148"/>
    </location>
</feature>
<proteinExistence type="predicted"/>
<dbReference type="Gene3D" id="3.10.20.90">
    <property type="entry name" value="Phosphatidylinositol 3-kinase Catalytic Subunit, Chain A, domain 1"/>
    <property type="match status" value="1"/>
</dbReference>
<dbReference type="AlphaFoldDB" id="A0A0A9C533"/>
<reference evidence="7" key="1">
    <citation type="submission" date="2014-09" db="EMBL/GenBank/DDBJ databases">
        <authorList>
            <person name="Magalhaes I.L.F."/>
            <person name="Oliveira U."/>
            <person name="Santos F.R."/>
            <person name="Vidigal T.H.D.A."/>
            <person name="Brescovit A.D."/>
            <person name="Santos A.J."/>
        </authorList>
    </citation>
    <scope>NUCLEOTIDE SEQUENCE</scope>
    <source>
        <tissue evidence="7">Shoot tissue taken approximately 20 cm above the soil surface</tissue>
    </source>
</reference>
<dbReference type="PROSITE" id="PS51745">
    <property type="entry name" value="PB1"/>
    <property type="match status" value="1"/>
</dbReference>
<keyword evidence="4" id="KW-0812">Transmembrane</keyword>
<evidence type="ECO:0000256" key="3">
    <source>
        <dbReference type="SAM" id="MobiDB-lite"/>
    </source>
</evidence>
<keyword evidence="1 2" id="KW-0129">CBS domain</keyword>
<dbReference type="InterPro" id="IPR053793">
    <property type="entry name" value="PB1-like"/>
</dbReference>
<dbReference type="Gene3D" id="3.10.580.10">
    <property type="entry name" value="CBS-domain"/>
    <property type="match status" value="1"/>
</dbReference>
<dbReference type="CDD" id="cd06409">
    <property type="entry name" value="PB1_MUG70"/>
    <property type="match status" value="1"/>
</dbReference>
<dbReference type="SUPFAM" id="SSF54277">
    <property type="entry name" value="CAD &amp; PB1 domains"/>
    <property type="match status" value="1"/>
</dbReference>
<dbReference type="InterPro" id="IPR000644">
    <property type="entry name" value="CBS_dom"/>
</dbReference>
<name>A0A0A9C533_ARUDO</name>
<evidence type="ECO:0000256" key="4">
    <source>
        <dbReference type="SAM" id="Phobius"/>
    </source>
</evidence>
<evidence type="ECO:0000259" key="5">
    <source>
        <dbReference type="PROSITE" id="PS51371"/>
    </source>
</evidence>
<evidence type="ECO:0000256" key="2">
    <source>
        <dbReference type="PROSITE-ProRule" id="PRU00703"/>
    </source>
</evidence>